<dbReference type="GO" id="GO:0005886">
    <property type="term" value="C:plasma membrane"/>
    <property type="evidence" value="ECO:0007669"/>
    <property type="project" value="UniProtKB-SubCell"/>
</dbReference>
<evidence type="ECO:0000313" key="8">
    <source>
        <dbReference type="Proteomes" id="UP000053937"/>
    </source>
</evidence>
<evidence type="ECO:0000256" key="3">
    <source>
        <dbReference type="ARBA" id="ARBA00022692"/>
    </source>
</evidence>
<protein>
    <submittedName>
        <fullName evidence="7">Uncharacterized protein</fullName>
    </submittedName>
</protein>
<feature type="transmembrane region" description="Helical" evidence="6">
    <location>
        <begin position="20"/>
        <end position="40"/>
    </location>
</feature>
<reference evidence="7 8" key="1">
    <citation type="submission" date="2015-10" db="EMBL/GenBank/DDBJ databases">
        <title>Draft Genome Sequence of Chlorobium limicola strain Frasassi Growing under Artificial Lighting in the Frasassi Cave System.</title>
        <authorList>
            <person name="Mansor M."/>
            <person name="Macalady J."/>
        </authorList>
    </citation>
    <scope>NUCLEOTIDE SEQUENCE [LARGE SCALE GENOMIC DNA]</scope>
    <source>
        <strain evidence="7 8">Frasassi</strain>
    </source>
</reference>
<dbReference type="InterPro" id="IPR005899">
    <property type="entry name" value="Na_pump_deCOase"/>
</dbReference>
<dbReference type="OrthoDB" id="1446022at2"/>
<evidence type="ECO:0000256" key="2">
    <source>
        <dbReference type="ARBA" id="ARBA00022475"/>
    </source>
</evidence>
<evidence type="ECO:0000313" key="7">
    <source>
        <dbReference type="EMBL" id="KUL32770.1"/>
    </source>
</evidence>
<dbReference type="RefSeq" id="WP_059138301.1">
    <property type="nucleotide sequence ID" value="NZ_LMBR01000017.1"/>
</dbReference>
<keyword evidence="2" id="KW-1003">Cell membrane</keyword>
<dbReference type="Pfam" id="PF04277">
    <property type="entry name" value="OAD_gamma"/>
    <property type="match status" value="1"/>
</dbReference>
<dbReference type="GO" id="GO:0015081">
    <property type="term" value="F:sodium ion transmembrane transporter activity"/>
    <property type="evidence" value="ECO:0007669"/>
    <property type="project" value="InterPro"/>
</dbReference>
<keyword evidence="4 6" id="KW-1133">Transmembrane helix</keyword>
<keyword evidence="8" id="KW-1185">Reference proteome</keyword>
<sequence>MNLFLWIQLNPDALKADHLMLAVIGYSVVFLALLLLYVFFRQLPKLLAFNLRRKLRKEGEPEKAATAGNAVPGEVNAAIATAIFLYLNELHDHETAVLTITKAAKSYSPWNSKIYNVTHFRRF</sequence>
<evidence type="ECO:0000256" key="6">
    <source>
        <dbReference type="SAM" id="Phobius"/>
    </source>
</evidence>
<evidence type="ECO:0000256" key="1">
    <source>
        <dbReference type="ARBA" id="ARBA00004236"/>
    </source>
</evidence>
<gene>
    <name evidence="7" type="ORF">ASB62_01445</name>
</gene>
<dbReference type="AlphaFoldDB" id="A0A117MS48"/>
<dbReference type="Proteomes" id="UP000053937">
    <property type="component" value="Unassembled WGS sequence"/>
</dbReference>
<accession>A0A117MS48</accession>
<evidence type="ECO:0000256" key="4">
    <source>
        <dbReference type="ARBA" id="ARBA00022989"/>
    </source>
</evidence>
<keyword evidence="3 6" id="KW-0812">Transmembrane</keyword>
<proteinExistence type="predicted"/>
<dbReference type="GO" id="GO:0036376">
    <property type="term" value="P:sodium ion export across plasma membrane"/>
    <property type="evidence" value="ECO:0007669"/>
    <property type="project" value="InterPro"/>
</dbReference>
<dbReference type="EMBL" id="LMBR01000017">
    <property type="protein sequence ID" value="KUL32770.1"/>
    <property type="molecule type" value="Genomic_DNA"/>
</dbReference>
<evidence type="ECO:0000256" key="5">
    <source>
        <dbReference type="ARBA" id="ARBA00023136"/>
    </source>
</evidence>
<comment type="caution">
    <text evidence="7">The sequence shown here is derived from an EMBL/GenBank/DDBJ whole genome shotgun (WGS) entry which is preliminary data.</text>
</comment>
<comment type="subcellular location">
    <subcellularLocation>
        <location evidence="1">Cell membrane</location>
    </subcellularLocation>
</comment>
<name>A0A117MS48_CHLLI</name>
<keyword evidence="5 6" id="KW-0472">Membrane</keyword>
<organism evidence="7 8">
    <name type="scientific">Chlorobium limicola</name>
    <dbReference type="NCBI Taxonomy" id="1092"/>
    <lineage>
        <taxon>Bacteria</taxon>
        <taxon>Pseudomonadati</taxon>
        <taxon>Chlorobiota</taxon>
        <taxon>Chlorobiia</taxon>
        <taxon>Chlorobiales</taxon>
        <taxon>Chlorobiaceae</taxon>
        <taxon>Chlorobium/Pelodictyon group</taxon>
        <taxon>Chlorobium</taxon>
    </lineage>
</organism>